<evidence type="ECO:0000256" key="1">
    <source>
        <dbReference type="ARBA" id="ARBA00006151"/>
    </source>
</evidence>
<keyword evidence="4" id="KW-0812">Transmembrane</keyword>
<dbReference type="AlphaFoldDB" id="A0A183A0B2"/>
<evidence type="ECO:0000313" key="6">
    <source>
        <dbReference type="EMBL" id="VDP22218.1"/>
    </source>
</evidence>
<evidence type="ECO:0000256" key="4">
    <source>
        <dbReference type="SAM" id="Phobius"/>
    </source>
</evidence>
<evidence type="ECO:0000256" key="2">
    <source>
        <dbReference type="ARBA" id="ARBA00022884"/>
    </source>
</evidence>
<dbReference type="GO" id="GO:0006398">
    <property type="term" value="P:mRNA 3'-end processing by stem-loop binding and cleavage"/>
    <property type="evidence" value="ECO:0007669"/>
    <property type="project" value="TreeGrafter"/>
</dbReference>
<sequence length="420" mass="48272">MLTFCSLTSVKKQLHMKAGELTEPIELERRQMELLRRQKDIDLGKVTPRYAEYVLSIPKPERERYMPRTPNKFRKVSRRAWDGMIRKWRKHLHNFDDLNFEESWRSLSSTYMSTGSGLSTPDRSISSAAPSDHEDERDTQDVKLTATATVNLSAVPGDRGSLTVKYSSPRAFQTRQIKAEEEDEDTLQANPKVFRGKSPAIRGIKQCEDEDTLSAMPTVEGRRLTRRSVCILRDILFPGISEFIRSYVFMQSFLKFCTLYSVWLLIVFGLISFGHSVSTTYEAGLSELLMTFACCYAFMIWFVLGNLARKNSSARQILPCKKWYLVEAHFTVVTVNYLRTTKPRTASLLFCAHCRLRFIASSGELRFFCVQLGFLLVSSRLKRSSDNMNNLDLPLTCKTTRTKHFRIETPQIHAFANTLS</sequence>
<comment type="similarity">
    <text evidence="1">Belongs to the SLBP family.</text>
</comment>
<dbReference type="GO" id="GO:0003729">
    <property type="term" value="F:mRNA binding"/>
    <property type="evidence" value="ECO:0007669"/>
    <property type="project" value="InterPro"/>
</dbReference>
<protein>
    <submittedName>
        <fullName evidence="8">SLBP_RNA_bind domain-containing protein</fullName>
    </submittedName>
</protein>
<dbReference type="OrthoDB" id="265795at2759"/>
<evidence type="ECO:0000259" key="5">
    <source>
        <dbReference type="Pfam" id="PF15247"/>
    </source>
</evidence>
<name>A0A183A0B2_9TREM</name>
<evidence type="ECO:0000313" key="7">
    <source>
        <dbReference type="Proteomes" id="UP000272942"/>
    </source>
</evidence>
<dbReference type="PANTHER" id="PTHR17408">
    <property type="entry name" value="HISTONE RNA HAIRPIN-BINDING PROTEIN"/>
    <property type="match status" value="1"/>
</dbReference>
<keyword evidence="7" id="KW-1185">Reference proteome</keyword>
<keyword evidence="2" id="KW-0694">RNA-binding</keyword>
<feature type="compositionally biased region" description="Polar residues" evidence="3">
    <location>
        <begin position="111"/>
        <end position="129"/>
    </location>
</feature>
<dbReference type="Pfam" id="PF15247">
    <property type="entry name" value="SLBP_RNA_bind"/>
    <property type="match status" value="1"/>
</dbReference>
<organism evidence="8">
    <name type="scientific">Echinostoma caproni</name>
    <dbReference type="NCBI Taxonomy" id="27848"/>
    <lineage>
        <taxon>Eukaryota</taxon>
        <taxon>Metazoa</taxon>
        <taxon>Spiralia</taxon>
        <taxon>Lophotrochozoa</taxon>
        <taxon>Platyhelminthes</taxon>
        <taxon>Trematoda</taxon>
        <taxon>Digenea</taxon>
        <taxon>Plagiorchiida</taxon>
        <taxon>Echinostomata</taxon>
        <taxon>Echinostomatoidea</taxon>
        <taxon>Echinostomatidae</taxon>
        <taxon>Echinostoma</taxon>
    </lineage>
</organism>
<dbReference type="Proteomes" id="UP000272942">
    <property type="component" value="Unassembled WGS sequence"/>
</dbReference>
<feature type="region of interest" description="Disordered" evidence="3">
    <location>
        <begin position="111"/>
        <end position="139"/>
    </location>
</feature>
<keyword evidence="4" id="KW-1133">Transmembrane helix</keyword>
<dbReference type="GO" id="GO:0051028">
    <property type="term" value="P:mRNA transport"/>
    <property type="evidence" value="ECO:0007669"/>
    <property type="project" value="TreeGrafter"/>
</dbReference>
<dbReference type="GO" id="GO:0005737">
    <property type="term" value="C:cytoplasm"/>
    <property type="evidence" value="ECO:0007669"/>
    <property type="project" value="TreeGrafter"/>
</dbReference>
<dbReference type="PANTHER" id="PTHR17408:SF0">
    <property type="entry name" value="HISTONE RNA HAIRPIN-BINDING PROTEIN"/>
    <property type="match status" value="1"/>
</dbReference>
<dbReference type="Gene3D" id="1.10.8.1120">
    <property type="entry name" value="Histone RNA hairpin-binding protein RNA-binding domain"/>
    <property type="match status" value="1"/>
</dbReference>
<accession>A0A183A0B2</accession>
<proteinExistence type="inferred from homology"/>
<dbReference type="InterPro" id="IPR029344">
    <property type="entry name" value="SLBP_RNA_bind"/>
</dbReference>
<evidence type="ECO:0000313" key="8">
    <source>
        <dbReference type="WBParaSite" id="ECPE_0000039701-mRNA-1"/>
    </source>
</evidence>
<feature type="transmembrane region" description="Helical" evidence="4">
    <location>
        <begin position="253"/>
        <end position="276"/>
    </location>
</feature>
<reference evidence="8" key="1">
    <citation type="submission" date="2016-06" db="UniProtKB">
        <authorList>
            <consortium name="WormBaseParasite"/>
        </authorList>
    </citation>
    <scope>IDENTIFICATION</scope>
</reference>
<keyword evidence="4" id="KW-0472">Membrane</keyword>
<evidence type="ECO:0000256" key="3">
    <source>
        <dbReference type="SAM" id="MobiDB-lite"/>
    </source>
</evidence>
<dbReference type="WBParaSite" id="ECPE_0000039701-mRNA-1">
    <property type="protein sequence ID" value="ECPE_0000039701-mRNA-1"/>
    <property type="gene ID" value="ECPE_0000039701"/>
</dbReference>
<dbReference type="FunFam" id="1.10.8.1120:FF:000001">
    <property type="entry name" value="Histone RNA hairpin-binding protein-like"/>
    <property type="match status" value="1"/>
</dbReference>
<dbReference type="EMBL" id="UZAN01001266">
    <property type="protein sequence ID" value="VDP22218.1"/>
    <property type="molecule type" value="Genomic_DNA"/>
</dbReference>
<dbReference type="GO" id="GO:0071204">
    <property type="term" value="C:histone pre-mRNA 3'end processing complex"/>
    <property type="evidence" value="ECO:0007669"/>
    <property type="project" value="TreeGrafter"/>
</dbReference>
<dbReference type="InterPro" id="IPR038294">
    <property type="entry name" value="SLBP_RNA_bind_sf"/>
</dbReference>
<reference evidence="6 7" key="2">
    <citation type="submission" date="2018-11" db="EMBL/GenBank/DDBJ databases">
        <authorList>
            <consortium name="Pathogen Informatics"/>
        </authorList>
    </citation>
    <scope>NUCLEOTIDE SEQUENCE [LARGE SCALE GENOMIC DNA]</scope>
    <source>
        <strain evidence="6 7">Egypt</strain>
    </source>
</reference>
<dbReference type="GO" id="GO:0071207">
    <property type="term" value="F:histone pre-mRNA stem-loop binding"/>
    <property type="evidence" value="ECO:0007669"/>
    <property type="project" value="TreeGrafter"/>
</dbReference>
<dbReference type="InterPro" id="IPR026502">
    <property type="entry name" value="SLBP1/SLBP2"/>
</dbReference>
<gene>
    <name evidence="6" type="ORF">ECPE_LOCUS397</name>
</gene>
<feature type="domain" description="Histone RNA hairpin-binding protein RNA-binding" evidence="5">
    <location>
        <begin position="32"/>
        <end position="97"/>
    </location>
</feature>
<feature type="transmembrane region" description="Helical" evidence="4">
    <location>
        <begin position="288"/>
        <end position="308"/>
    </location>
</feature>